<keyword evidence="6" id="KW-1207">Sterol metabolism</keyword>
<dbReference type="GO" id="GO:0032259">
    <property type="term" value="P:methylation"/>
    <property type="evidence" value="ECO:0007669"/>
    <property type="project" value="UniProtKB-KW"/>
</dbReference>
<accession>A0A9P6UD11</accession>
<dbReference type="PANTHER" id="PTHR44068:SF1">
    <property type="entry name" value="HYPOTHETICAL LOC100005854"/>
    <property type="match status" value="1"/>
</dbReference>
<evidence type="ECO:0000256" key="6">
    <source>
        <dbReference type="RuleBase" id="RU362025"/>
    </source>
</evidence>
<dbReference type="Pfam" id="PF08241">
    <property type="entry name" value="Methyltransf_11"/>
    <property type="match status" value="1"/>
</dbReference>
<dbReference type="PANTHER" id="PTHR44068">
    <property type="entry name" value="ZGC:194242"/>
    <property type="match status" value="1"/>
</dbReference>
<dbReference type="InterPro" id="IPR013705">
    <property type="entry name" value="Sterol_MeTrfase_C"/>
</dbReference>
<keyword evidence="6" id="KW-0444">Lipid biosynthesis</keyword>
<evidence type="ECO:0000256" key="3">
    <source>
        <dbReference type="ARBA" id="ARBA00022691"/>
    </source>
</evidence>
<evidence type="ECO:0000256" key="2">
    <source>
        <dbReference type="ARBA" id="ARBA00022679"/>
    </source>
</evidence>
<evidence type="ECO:0000313" key="8">
    <source>
        <dbReference type="EMBL" id="KAG0269922.1"/>
    </source>
</evidence>
<sequence length="384" mass="43135">MSAARSSTNQAHKQDLERSKLLHASTWEETHHRDSFLSKLINKNRKFLPEIVTQYVKEWKANPDQPNTQSNGVTATDLTNQYFELSTDFYEYAWGTSFHFCRFYHGEAVAQAMARYEHYLAYRAGIKPTDRVLDIGCGVGGPAREISHFTGAHITGLNINDYQIRRARRYAAIHGLQDRQEFVKGDFMKMPLGDETFDACYAIEATPHASSLKGVYAEAYRILKPGGVFACYEWVLTDKYDPTNAEHQRIKRGIEVGCSIVNLATHTDCKDALRDAGFEIVELEDRALNNDPTPWYYPLSGELRYARSPMDYFTIFRSSTYGRVVTNSMVAALEWVGLAGKGSADVAKFLDLGATSLADGGKLGIVTVMYFFVARKPGGTGHEQ</sequence>
<keyword evidence="1 5" id="KW-0489">Methyltransferase</keyword>
<evidence type="ECO:0000259" key="7">
    <source>
        <dbReference type="PROSITE" id="PS51685"/>
    </source>
</evidence>
<dbReference type="InterPro" id="IPR050447">
    <property type="entry name" value="Erg6_SMT_methyltransf"/>
</dbReference>
<dbReference type="GO" id="GO:0005783">
    <property type="term" value="C:endoplasmic reticulum"/>
    <property type="evidence" value="ECO:0007669"/>
    <property type="project" value="TreeGrafter"/>
</dbReference>
<dbReference type="SUPFAM" id="SSF53335">
    <property type="entry name" value="S-adenosyl-L-methionine-dependent methyltransferases"/>
    <property type="match status" value="1"/>
</dbReference>
<dbReference type="EC" id="2.1.1.-" evidence="6"/>
<comment type="similarity">
    <text evidence="4 5 6">Belongs to the class I-like SAM-binding methyltransferase superfamily. Erg6/SMT family.</text>
</comment>
<dbReference type="EMBL" id="JAAAJB010000015">
    <property type="protein sequence ID" value="KAG0269922.1"/>
    <property type="molecule type" value="Genomic_DNA"/>
</dbReference>
<gene>
    <name evidence="8" type="primary">ERG6_2</name>
    <name evidence="8" type="ORF">DFQ27_001471</name>
</gene>
<name>A0A9P6UD11_9FUNG</name>
<dbReference type="AlphaFoldDB" id="A0A9P6UD11"/>
<keyword evidence="3 5" id="KW-0949">S-adenosyl-L-methionine</keyword>
<dbReference type="OrthoDB" id="4310724at2759"/>
<keyword evidence="9" id="KW-1185">Reference proteome</keyword>
<evidence type="ECO:0000256" key="1">
    <source>
        <dbReference type="ARBA" id="ARBA00022603"/>
    </source>
</evidence>
<comment type="function">
    <text evidence="6">Catalyzes the transfer of methyl groups from S-adenosyl-methionine to the C-24 of sterols.</text>
</comment>
<dbReference type="CDD" id="cd02440">
    <property type="entry name" value="AdoMet_MTases"/>
    <property type="match status" value="1"/>
</dbReference>
<comment type="pathway">
    <text evidence="6">Steroid metabolism.</text>
</comment>
<evidence type="ECO:0000313" key="9">
    <source>
        <dbReference type="Proteomes" id="UP000807716"/>
    </source>
</evidence>
<protein>
    <recommendedName>
        <fullName evidence="6">Sterol 24-C-methyltransferase</fullName>
        <ecNumber evidence="6">2.1.1.-</ecNumber>
    </recommendedName>
    <alternativeName>
        <fullName evidence="6">Delta(24)-sterol C-methyltransferase</fullName>
    </alternativeName>
</protein>
<dbReference type="GO" id="GO:0003838">
    <property type="term" value="F:sterol 24-C-methyltransferase activity"/>
    <property type="evidence" value="ECO:0007669"/>
    <property type="project" value="TreeGrafter"/>
</dbReference>
<dbReference type="InterPro" id="IPR029063">
    <property type="entry name" value="SAM-dependent_MTases_sf"/>
</dbReference>
<keyword evidence="6" id="KW-0752">Steroid biosynthesis</keyword>
<keyword evidence="6" id="KW-0443">Lipid metabolism</keyword>
<reference evidence="8" key="1">
    <citation type="journal article" date="2020" name="Fungal Divers.">
        <title>Resolving the Mortierellaceae phylogeny through synthesis of multi-gene phylogenetics and phylogenomics.</title>
        <authorList>
            <person name="Vandepol N."/>
            <person name="Liber J."/>
            <person name="Desiro A."/>
            <person name="Na H."/>
            <person name="Kennedy M."/>
            <person name="Barry K."/>
            <person name="Grigoriev I.V."/>
            <person name="Miller A.N."/>
            <person name="O'Donnell K."/>
            <person name="Stajich J.E."/>
            <person name="Bonito G."/>
        </authorList>
    </citation>
    <scope>NUCLEOTIDE SEQUENCE</scope>
    <source>
        <strain evidence="8">BC1065</strain>
    </source>
</reference>
<keyword evidence="6" id="KW-0753">Steroid metabolism</keyword>
<keyword evidence="6" id="KW-0756">Sterol biosynthesis</keyword>
<keyword evidence="2 5" id="KW-0808">Transferase</keyword>
<dbReference type="GO" id="GO:0006696">
    <property type="term" value="P:ergosterol biosynthetic process"/>
    <property type="evidence" value="ECO:0007669"/>
    <property type="project" value="TreeGrafter"/>
</dbReference>
<comment type="caution">
    <text evidence="8">The sequence shown here is derived from an EMBL/GenBank/DDBJ whole genome shotgun (WGS) entry which is preliminary data.</text>
</comment>
<feature type="domain" description="SAM-dependent methyltransferase Erg6/SMT-type" evidence="7">
    <location>
        <begin position="82"/>
        <end position="377"/>
    </location>
</feature>
<dbReference type="PROSITE" id="PS51685">
    <property type="entry name" value="SAM_MT_ERG6_SMT"/>
    <property type="match status" value="1"/>
</dbReference>
<dbReference type="Proteomes" id="UP000807716">
    <property type="component" value="Unassembled WGS sequence"/>
</dbReference>
<dbReference type="Gene3D" id="3.40.50.150">
    <property type="entry name" value="Vaccinia Virus protein VP39"/>
    <property type="match status" value="1"/>
</dbReference>
<dbReference type="Pfam" id="PF08498">
    <property type="entry name" value="Sterol_MT_C"/>
    <property type="match status" value="1"/>
</dbReference>
<evidence type="ECO:0000256" key="4">
    <source>
        <dbReference type="ARBA" id="ARBA00038188"/>
    </source>
</evidence>
<dbReference type="InterPro" id="IPR013216">
    <property type="entry name" value="Methyltransf_11"/>
</dbReference>
<dbReference type="InterPro" id="IPR030384">
    <property type="entry name" value="MeTrfase_SMT"/>
</dbReference>
<evidence type="ECO:0000256" key="5">
    <source>
        <dbReference type="PROSITE-ProRule" id="PRU01022"/>
    </source>
</evidence>
<organism evidence="8 9">
    <name type="scientific">Actinomortierella ambigua</name>
    <dbReference type="NCBI Taxonomy" id="1343610"/>
    <lineage>
        <taxon>Eukaryota</taxon>
        <taxon>Fungi</taxon>
        <taxon>Fungi incertae sedis</taxon>
        <taxon>Mucoromycota</taxon>
        <taxon>Mortierellomycotina</taxon>
        <taxon>Mortierellomycetes</taxon>
        <taxon>Mortierellales</taxon>
        <taxon>Mortierellaceae</taxon>
        <taxon>Actinomortierella</taxon>
    </lineage>
</organism>
<proteinExistence type="inferred from homology"/>